<sequence>MAKLPGRKINGIKPLPLKPESEEFLEWEEQVTRHIEEHGEVDRSDAQGIMMCRDRLLRRCHSEGKCPAETGDLLLEAPAEPL</sequence>
<name>A0A0G3BMP7_9BURK</name>
<dbReference type="KEGG" id="pbh:AAW51_4048"/>
<proteinExistence type="predicted"/>
<dbReference type="EMBL" id="CP011371">
    <property type="protein sequence ID" value="AKJ30739.1"/>
    <property type="molecule type" value="Genomic_DNA"/>
</dbReference>
<accession>A0A0G3BMP7</accession>
<gene>
    <name evidence="1" type="ORF">AAW51_4048</name>
</gene>
<organism evidence="1 2">
    <name type="scientific">Caldimonas brevitalea</name>
    <dbReference type="NCBI Taxonomy" id="413882"/>
    <lineage>
        <taxon>Bacteria</taxon>
        <taxon>Pseudomonadati</taxon>
        <taxon>Pseudomonadota</taxon>
        <taxon>Betaproteobacteria</taxon>
        <taxon>Burkholderiales</taxon>
        <taxon>Sphaerotilaceae</taxon>
        <taxon>Caldimonas</taxon>
    </lineage>
</organism>
<reference evidence="1 2" key="1">
    <citation type="submission" date="2015-05" db="EMBL/GenBank/DDBJ databases">
        <authorList>
            <person name="Tang B."/>
            <person name="Yu Y."/>
        </authorList>
    </citation>
    <scope>NUCLEOTIDE SEQUENCE [LARGE SCALE GENOMIC DNA]</scope>
    <source>
        <strain evidence="1 2">DSM 7029</strain>
    </source>
</reference>
<dbReference type="AlphaFoldDB" id="A0A0G3BMP7"/>
<keyword evidence="2" id="KW-1185">Reference proteome</keyword>
<dbReference type="Proteomes" id="UP000035352">
    <property type="component" value="Chromosome"/>
</dbReference>
<evidence type="ECO:0000313" key="2">
    <source>
        <dbReference type="Proteomes" id="UP000035352"/>
    </source>
</evidence>
<protein>
    <submittedName>
        <fullName evidence="1">Uncharacterized protein</fullName>
    </submittedName>
</protein>
<evidence type="ECO:0000313" key="1">
    <source>
        <dbReference type="EMBL" id="AKJ30739.1"/>
    </source>
</evidence>